<keyword evidence="9" id="KW-1185">Reference proteome</keyword>
<accession>A0A291M1P6</accession>
<evidence type="ECO:0000256" key="4">
    <source>
        <dbReference type="ARBA" id="ARBA00022840"/>
    </source>
</evidence>
<evidence type="ECO:0000256" key="6">
    <source>
        <dbReference type="HAMAP-Rule" id="MF_01161"/>
    </source>
</evidence>
<comment type="function">
    <text evidence="6">Ligates lysine onto the cytidine present at position 34 of the AUA codon-specific tRNA(Ile) that contains the anticodon CAU, in an ATP-dependent manner. Cytidine is converted to lysidine, thus changing the amino acid specificity of the tRNA from methionine to isoleucine.</text>
</comment>
<comment type="similarity">
    <text evidence="6">Belongs to the tRNA(Ile)-lysidine synthase family.</text>
</comment>
<dbReference type="CDD" id="cd01992">
    <property type="entry name" value="TilS_N"/>
    <property type="match status" value="1"/>
</dbReference>
<feature type="domain" description="tRNA(Ile)-lysidine/2-thiocytidine synthase N-terminal" evidence="7">
    <location>
        <begin position="37"/>
        <end position="217"/>
    </location>
</feature>
<dbReference type="NCBIfam" id="TIGR02432">
    <property type="entry name" value="lysidine_TilS_N"/>
    <property type="match status" value="1"/>
</dbReference>
<dbReference type="PANTHER" id="PTHR43033">
    <property type="entry name" value="TRNA(ILE)-LYSIDINE SYNTHASE-RELATED"/>
    <property type="match status" value="1"/>
</dbReference>
<dbReference type="InterPro" id="IPR012094">
    <property type="entry name" value="tRNA_Ile_lys_synt"/>
</dbReference>
<dbReference type="Gene3D" id="3.40.50.620">
    <property type="entry name" value="HUPs"/>
    <property type="match status" value="1"/>
</dbReference>
<dbReference type="GO" id="GO:0005737">
    <property type="term" value="C:cytoplasm"/>
    <property type="evidence" value="ECO:0007669"/>
    <property type="project" value="UniProtKB-SubCell"/>
</dbReference>
<dbReference type="InterPro" id="IPR011063">
    <property type="entry name" value="TilS/TtcA_N"/>
</dbReference>
<dbReference type="Proteomes" id="UP000219050">
    <property type="component" value="Chromosome"/>
</dbReference>
<feature type="binding site" evidence="6">
    <location>
        <begin position="42"/>
        <end position="47"/>
    </location>
    <ligand>
        <name>ATP</name>
        <dbReference type="ChEBI" id="CHEBI:30616"/>
    </ligand>
</feature>
<dbReference type="OrthoDB" id="9807403at2"/>
<dbReference type="SUPFAM" id="SSF52402">
    <property type="entry name" value="Adenine nucleotide alpha hydrolases-like"/>
    <property type="match status" value="1"/>
</dbReference>
<dbReference type="PANTHER" id="PTHR43033:SF1">
    <property type="entry name" value="TRNA(ILE)-LYSIDINE SYNTHASE-RELATED"/>
    <property type="match status" value="1"/>
</dbReference>
<comment type="catalytic activity">
    <reaction evidence="5 6">
        <text>cytidine(34) in tRNA(Ile2) + L-lysine + ATP = lysidine(34) in tRNA(Ile2) + AMP + diphosphate + H(+)</text>
        <dbReference type="Rhea" id="RHEA:43744"/>
        <dbReference type="Rhea" id="RHEA-COMP:10625"/>
        <dbReference type="Rhea" id="RHEA-COMP:10670"/>
        <dbReference type="ChEBI" id="CHEBI:15378"/>
        <dbReference type="ChEBI" id="CHEBI:30616"/>
        <dbReference type="ChEBI" id="CHEBI:32551"/>
        <dbReference type="ChEBI" id="CHEBI:33019"/>
        <dbReference type="ChEBI" id="CHEBI:82748"/>
        <dbReference type="ChEBI" id="CHEBI:83665"/>
        <dbReference type="ChEBI" id="CHEBI:456215"/>
        <dbReference type="EC" id="6.3.4.19"/>
    </reaction>
</comment>
<comment type="domain">
    <text evidence="6">The N-terminal region contains the highly conserved SGGXDS motif, predicted to be a P-loop motif involved in ATP binding.</text>
</comment>
<dbReference type="GO" id="GO:0032267">
    <property type="term" value="F:tRNA(Ile)-lysidine synthase activity"/>
    <property type="evidence" value="ECO:0007669"/>
    <property type="project" value="UniProtKB-EC"/>
</dbReference>
<keyword evidence="1 6" id="KW-0436">Ligase</keyword>
<name>A0A291M1P6_9RHOB</name>
<dbReference type="GO" id="GO:0005524">
    <property type="term" value="F:ATP binding"/>
    <property type="evidence" value="ECO:0007669"/>
    <property type="project" value="UniProtKB-UniRule"/>
</dbReference>
<keyword evidence="6" id="KW-0963">Cytoplasm</keyword>
<keyword evidence="2 6" id="KW-0819">tRNA processing</keyword>
<sequence>MPDSPGAIWAATERVTPAAALSSHFEQDPPETRAGPIAVAVSGGSDSLGLLYALRDWARAQADPPPLVAVTVDHGLRPAAADEALRVSAICIPLGIPHDILRWDGWDGRGNLQDQARRARYRLIGDWARQGGIEHVALGHTRDDNIETFLMGLGRGAGLDGLSGMRRRFSRDGVQFHRPLLNTTRDALRTLLTSHGQDWIDDPSNADTRFERVRLRRALAALDLPLDQVALSIDNLNATRRDLGRELDARIGGLCQMHGPDLLIPRNTFAALSAEFRRRTLNAALRLISGADYPPRARQLARLLEASAGDAATLHGCVITTSADWLRIAREPAAVAGHFVDHQGLWDGRWQVRQGEPAPQTPEIRALDVEGLRQCGDLWRDTGVPRASLAASPALWEGETLLSAACVPGAGRMPDAWQWQDRSGLQRFRRLLLSH</sequence>
<dbReference type="KEGG" id="cmag:CBW24_12250"/>
<evidence type="ECO:0000256" key="3">
    <source>
        <dbReference type="ARBA" id="ARBA00022741"/>
    </source>
</evidence>
<evidence type="ECO:0000256" key="1">
    <source>
        <dbReference type="ARBA" id="ARBA00022598"/>
    </source>
</evidence>
<protein>
    <recommendedName>
        <fullName evidence="6">tRNA(Ile)-lysidine synthase</fullName>
        <ecNumber evidence="6">6.3.4.19</ecNumber>
    </recommendedName>
    <alternativeName>
        <fullName evidence="6">tRNA(Ile)-2-lysyl-cytidine synthase</fullName>
    </alternativeName>
    <alternativeName>
        <fullName evidence="6">tRNA(Ile)-lysidine synthetase</fullName>
    </alternativeName>
</protein>
<keyword evidence="4 6" id="KW-0067">ATP-binding</keyword>
<dbReference type="InterPro" id="IPR012795">
    <property type="entry name" value="tRNA_Ile_lys_synt_N"/>
</dbReference>
<dbReference type="HAMAP" id="MF_01161">
    <property type="entry name" value="tRNA_Ile_lys_synt"/>
    <property type="match status" value="1"/>
</dbReference>
<proteinExistence type="inferred from homology"/>
<evidence type="ECO:0000313" key="8">
    <source>
        <dbReference type="EMBL" id="ATI42698.1"/>
    </source>
</evidence>
<evidence type="ECO:0000256" key="2">
    <source>
        <dbReference type="ARBA" id="ARBA00022694"/>
    </source>
</evidence>
<dbReference type="AlphaFoldDB" id="A0A291M1P6"/>
<evidence type="ECO:0000313" key="9">
    <source>
        <dbReference type="Proteomes" id="UP000219050"/>
    </source>
</evidence>
<dbReference type="EMBL" id="CP021404">
    <property type="protein sequence ID" value="ATI42698.1"/>
    <property type="molecule type" value="Genomic_DNA"/>
</dbReference>
<evidence type="ECO:0000259" key="7">
    <source>
        <dbReference type="Pfam" id="PF01171"/>
    </source>
</evidence>
<gene>
    <name evidence="6" type="primary">tilS</name>
    <name evidence="8" type="ORF">CBW24_12250</name>
</gene>
<dbReference type="InterPro" id="IPR014729">
    <property type="entry name" value="Rossmann-like_a/b/a_fold"/>
</dbReference>
<reference evidence="8 9" key="1">
    <citation type="submission" date="2017-05" db="EMBL/GenBank/DDBJ databases">
        <title>Comparative genomic and metabolic analysis of manganese-oxidizing mechanisms in Celeribater manganoxidans DY25T: its adaption to the environment of polymetallic nodule.</title>
        <authorList>
            <person name="Wang X."/>
        </authorList>
    </citation>
    <scope>NUCLEOTIDE SEQUENCE [LARGE SCALE GENOMIC DNA]</scope>
    <source>
        <strain evidence="8 9">DY25</strain>
    </source>
</reference>
<dbReference type="EC" id="6.3.4.19" evidence="6"/>
<dbReference type="RefSeq" id="WP_097373763.1">
    <property type="nucleotide sequence ID" value="NZ_CP021404.1"/>
</dbReference>
<dbReference type="Pfam" id="PF01171">
    <property type="entry name" value="ATP_bind_3"/>
    <property type="match status" value="1"/>
</dbReference>
<evidence type="ECO:0000256" key="5">
    <source>
        <dbReference type="ARBA" id="ARBA00048539"/>
    </source>
</evidence>
<comment type="subcellular location">
    <subcellularLocation>
        <location evidence="6">Cytoplasm</location>
    </subcellularLocation>
</comment>
<dbReference type="GO" id="GO:0006400">
    <property type="term" value="P:tRNA modification"/>
    <property type="evidence" value="ECO:0007669"/>
    <property type="project" value="UniProtKB-UniRule"/>
</dbReference>
<organism evidence="8 9">
    <name type="scientific">Pacificitalea manganoxidans</name>
    <dbReference type="NCBI Taxonomy" id="1411902"/>
    <lineage>
        <taxon>Bacteria</taxon>
        <taxon>Pseudomonadati</taxon>
        <taxon>Pseudomonadota</taxon>
        <taxon>Alphaproteobacteria</taxon>
        <taxon>Rhodobacterales</taxon>
        <taxon>Paracoccaceae</taxon>
        <taxon>Pacificitalea</taxon>
    </lineage>
</organism>
<keyword evidence="3 6" id="KW-0547">Nucleotide-binding</keyword>